<dbReference type="AlphaFoldDB" id="A0AAE0M6L8"/>
<accession>A0AAE0M6L8</accession>
<dbReference type="Proteomes" id="UP001286456">
    <property type="component" value="Unassembled WGS sequence"/>
</dbReference>
<feature type="compositionally biased region" description="Basic residues" evidence="1">
    <location>
        <begin position="235"/>
        <end position="245"/>
    </location>
</feature>
<feature type="compositionally biased region" description="Low complexity" evidence="1">
    <location>
        <begin position="171"/>
        <end position="180"/>
    </location>
</feature>
<feature type="compositionally biased region" description="Low complexity" evidence="1">
    <location>
        <begin position="198"/>
        <end position="211"/>
    </location>
</feature>
<name>A0AAE0M6L8_9PEZI</name>
<keyword evidence="3" id="KW-1185">Reference proteome</keyword>
<proteinExistence type="predicted"/>
<evidence type="ECO:0000256" key="1">
    <source>
        <dbReference type="SAM" id="MobiDB-lite"/>
    </source>
</evidence>
<feature type="compositionally biased region" description="Polar residues" evidence="1">
    <location>
        <begin position="220"/>
        <end position="234"/>
    </location>
</feature>
<reference evidence="2" key="2">
    <citation type="submission" date="2023-06" db="EMBL/GenBank/DDBJ databases">
        <authorList>
            <consortium name="Lawrence Berkeley National Laboratory"/>
            <person name="Haridas S."/>
            <person name="Hensen N."/>
            <person name="Bonometti L."/>
            <person name="Westerberg I."/>
            <person name="Brannstrom I.O."/>
            <person name="Guillou S."/>
            <person name="Cros-Aarteil S."/>
            <person name="Calhoun S."/>
            <person name="Kuo A."/>
            <person name="Mondo S."/>
            <person name="Pangilinan J."/>
            <person name="Riley R."/>
            <person name="Labutti K."/>
            <person name="Andreopoulos B."/>
            <person name="Lipzen A."/>
            <person name="Chen C."/>
            <person name="Yanf M."/>
            <person name="Daum C."/>
            <person name="Ng V."/>
            <person name="Clum A."/>
            <person name="Steindorff A."/>
            <person name="Ohm R."/>
            <person name="Martin F."/>
            <person name="Silar P."/>
            <person name="Natvig D."/>
            <person name="Lalanne C."/>
            <person name="Gautier V."/>
            <person name="Ament-Velasquez S.L."/>
            <person name="Kruys A."/>
            <person name="Hutchinson M.I."/>
            <person name="Powell A.J."/>
            <person name="Barry K."/>
            <person name="Miller A.N."/>
            <person name="Grigoriev I.V."/>
            <person name="Debuchy R."/>
            <person name="Gladieux P."/>
            <person name="Thoren M.H."/>
            <person name="Johannesson H."/>
        </authorList>
    </citation>
    <scope>NUCLEOTIDE SEQUENCE</scope>
    <source>
        <strain evidence="2">SMH4131-1</strain>
    </source>
</reference>
<evidence type="ECO:0000313" key="3">
    <source>
        <dbReference type="Proteomes" id="UP001286456"/>
    </source>
</evidence>
<organism evidence="2 3">
    <name type="scientific">Cercophora scortea</name>
    <dbReference type="NCBI Taxonomy" id="314031"/>
    <lineage>
        <taxon>Eukaryota</taxon>
        <taxon>Fungi</taxon>
        <taxon>Dikarya</taxon>
        <taxon>Ascomycota</taxon>
        <taxon>Pezizomycotina</taxon>
        <taxon>Sordariomycetes</taxon>
        <taxon>Sordariomycetidae</taxon>
        <taxon>Sordariales</taxon>
        <taxon>Lasiosphaeriaceae</taxon>
        <taxon>Cercophora</taxon>
    </lineage>
</organism>
<gene>
    <name evidence="2" type="ORF">B0T19DRAFT_241239</name>
</gene>
<evidence type="ECO:0000313" key="2">
    <source>
        <dbReference type="EMBL" id="KAK3320478.1"/>
    </source>
</evidence>
<reference evidence="2" key="1">
    <citation type="journal article" date="2023" name="Mol. Phylogenet. Evol.">
        <title>Genome-scale phylogeny and comparative genomics of the fungal order Sordariales.</title>
        <authorList>
            <person name="Hensen N."/>
            <person name="Bonometti L."/>
            <person name="Westerberg I."/>
            <person name="Brannstrom I.O."/>
            <person name="Guillou S."/>
            <person name="Cros-Aarteil S."/>
            <person name="Calhoun S."/>
            <person name="Haridas S."/>
            <person name="Kuo A."/>
            <person name="Mondo S."/>
            <person name="Pangilinan J."/>
            <person name="Riley R."/>
            <person name="LaButti K."/>
            <person name="Andreopoulos B."/>
            <person name="Lipzen A."/>
            <person name="Chen C."/>
            <person name="Yan M."/>
            <person name="Daum C."/>
            <person name="Ng V."/>
            <person name="Clum A."/>
            <person name="Steindorff A."/>
            <person name="Ohm R.A."/>
            <person name="Martin F."/>
            <person name="Silar P."/>
            <person name="Natvig D.O."/>
            <person name="Lalanne C."/>
            <person name="Gautier V."/>
            <person name="Ament-Velasquez S.L."/>
            <person name="Kruys A."/>
            <person name="Hutchinson M.I."/>
            <person name="Powell A.J."/>
            <person name="Barry K."/>
            <person name="Miller A.N."/>
            <person name="Grigoriev I.V."/>
            <person name="Debuchy R."/>
            <person name="Gladieux P."/>
            <person name="Hiltunen Thoren M."/>
            <person name="Johannesson H."/>
        </authorList>
    </citation>
    <scope>NUCLEOTIDE SEQUENCE</scope>
    <source>
        <strain evidence="2">SMH4131-1</strain>
    </source>
</reference>
<feature type="compositionally biased region" description="Basic residues" evidence="1">
    <location>
        <begin position="86"/>
        <end position="103"/>
    </location>
</feature>
<sequence length="245" mass="27584">MPIPYLPGPTSAVSGAVDSPRLTDRMEIGDEWDEATPLPPFPTRRAPQSSALQPLRELGHRLKNSAIRPPPSTQKPDQPEPDNTHPHKTAQRHRKKKKRKSKSQSRLTYQCNYEQTILLLKKSDLDFKPHPRFGWLTLCRAANPTKSLFLRAHLYIYHRPRPPRQNTRTEPSSSASAAQPQPHPPPPRRPPKSPHDISQPASPQQAAQQPADFAFHASITPINTTKAPSGNSHPARSRFKRARQT</sequence>
<feature type="region of interest" description="Disordered" evidence="1">
    <location>
        <begin position="1"/>
        <end position="107"/>
    </location>
</feature>
<comment type="caution">
    <text evidence="2">The sequence shown here is derived from an EMBL/GenBank/DDBJ whole genome shotgun (WGS) entry which is preliminary data.</text>
</comment>
<protein>
    <submittedName>
        <fullName evidence="2">Uncharacterized protein</fullName>
    </submittedName>
</protein>
<feature type="region of interest" description="Disordered" evidence="1">
    <location>
        <begin position="160"/>
        <end position="245"/>
    </location>
</feature>
<dbReference type="EMBL" id="JAUEPO010000005">
    <property type="protein sequence ID" value="KAK3320478.1"/>
    <property type="molecule type" value="Genomic_DNA"/>
</dbReference>